<keyword evidence="3" id="KW-0378">Hydrolase</keyword>
<sequence>MNRQRAEAAGRRAEALAALLLRAKGYRILARRWRCAAGEIDLVARRGRTVAFVEVKARPTRTAALLALTAQGRRRIERAATAYQATRLRDLGLPVRFDLVSVANGLPRHHPDHWRPGS</sequence>
<dbReference type="RefSeq" id="WP_183814785.1">
    <property type="nucleotide sequence ID" value="NZ_JACHOB010000001.1"/>
</dbReference>
<evidence type="ECO:0000313" key="4">
    <source>
        <dbReference type="Proteomes" id="UP000563524"/>
    </source>
</evidence>
<dbReference type="PANTHER" id="PTHR34039">
    <property type="entry name" value="UPF0102 PROTEIN YRAN"/>
    <property type="match status" value="1"/>
</dbReference>
<dbReference type="InterPro" id="IPR003509">
    <property type="entry name" value="UPF0102_YraN-like"/>
</dbReference>
<dbReference type="HAMAP" id="MF_00048">
    <property type="entry name" value="UPF0102"/>
    <property type="match status" value="1"/>
</dbReference>
<dbReference type="InterPro" id="IPR011856">
    <property type="entry name" value="tRNA_endonuc-like_dom_sf"/>
</dbReference>
<accession>A0A840HXL9</accession>
<dbReference type="Proteomes" id="UP000563524">
    <property type="component" value="Unassembled WGS sequence"/>
</dbReference>
<keyword evidence="4" id="KW-1185">Reference proteome</keyword>
<dbReference type="PANTHER" id="PTHR34039:SF1">
    <property type="entry name" value="UPF0102 PROTEIN YRAN"/>
    <property type="match status" value="1"/>
</dbReference>
<dbReference type="EMBL" id="JACHOB010000001">
    <property type="protein sequence ID" value="MBB4657576.1"/>
    <property type="molecule type" value="Genomic_DNA"/>
</dbReference>
<keyword evidence="3" id="KW-0540">Nuclease</keyword>
<dbReference type="Gene3D" id="3.40.1350.10">
    <property type="match status" value="1"/>
</dbReference>
<dbReference type="Pfam" id="PF02021">
    <property type="entry name" value="UPF0102"/>
    <property type="match status" value="1"/>
</dbReference>
<comment type="caution">
    <text evidence="3">The sequence shown here is derived from an EMBL/GenBank/DDBJ whole genome shotgun (WGS) entry which is preliminary data.</text>
</comment>
<protein>
    <recommendedName>
        <fullName evidence="2">UPF0102 protein GGQ59_000076</fullName>
    </recommendedName>
</protein>
<dbReference type="GO" id="GO:0004519">
    <property type="term" value="F:endonuclease activity"/>
    <property type="evidence" value="ECO:0007669"/>
    <property type="project" value="UniProtKB-KW"/>
</dbReference>
<proteinExistence type="inferred from homology"/>
<keyword evidence="3" id="KW-0255">Endonuclease</keyword>
<reference evidence="3 4" key="1">
    <citation type="submission" date="2020-08" db="EMBL/GenBank/DDBJ databases">
        <title>Genomic Encyclopedia of Type Strains, Phase IV (KMG-IV): sequencing the most valuable type-strain genomes for metagenomic binning, comparative biology and taxonomic classification.</title>
        <authorList>
            <person name="Goeker M."/>
        </authorList>
    </citation>
    <scope>NUCLEOTIDE SEQUENCE [LARGE SCALE GENOMIC DNA]</scope>
    <source>
        <strain evidence="3 4">DSM 102850</strain>
    </source>
</reference>
<dbReference type="AlphaFoldDB" id="A0A840HXL9"/>
<dbReference type="GO" id="GO:0003676">
    <property type="term" value="F:nucleic acid binding"/>
    <property type="evidence" value="ECO:0007669"/>
    <property type="project" value="InterPro"/>
</dbReference>
<evidence type="ECO:0000256" key="2">
    <source>
        <dbReference type="HAMAP-Rule" id="MF_00048"/>
    </source>
</evidence>
<evidence type="ECO:0000256" key="1">
    <source>
        <dbReference type="ARBA" id="ARBA00006738"/>
    </source>
</evidence>
<dbReference type="SUPFAM" id="SSF52980">
    <property type="entry name" value="Restriction endonuclease-like"/>
    <property type="match status" value="1"/>
</dbReference>
<comment type="similarity">
    <text evidence="1 2">Belongs to the UPF0102 family.</text>
</comment>
<name>A0A840HXL9_9PROT</name>
<dbReference type="InterPro" id="IPR011335">
    <property type="entry name" value="Restrct_endonuc-II-like"/>
</dbReference>
<dbReference type="NCBIfam" id="NF009151">
    <property type="entry name" value="PRK12497.1-5"/>
    <property type="match status" value="1"/>
</dbReference>
<evidence type="ECO:0000313" key="3">
    <source>
        <dbReference type="EMBL" id="MBB4657576.1"/>
    </source>
</evidence>
<organism evidence="3 4">
    <name type="scientific">Parvularcula dongshanensis</name>
    <dbReference type="NCBI Taxonomy" id="1173995"/>
    <lineage>
        <taxon>Bacteria</taxon>
        <taxon>Pseudomonadati</taxon>
        <taxon>Pseudomonadota</taxon>
        <taxon>Alphaproteobacteria</taxon>
        <taxon>Parvularculales</taxon>
        <taxon>Parvularculaceae</taxon>
        <taxon>Parvularcula</taxon>
    </lineage>
</organism>
<gene>
    <name evidence="3" type="ORF">GGQ59_000076</name>
</gene>